<evidence type="ECO:0000256" key="1">
    <source>
        <dbReference type="ARBA" id="ARBA00004141"/>
    </source>
</evidence>
<dbReference type="SUPFAM" id="SSF52540">
    <property type="entry name" value="P-loop containing nucleoside triphosphate hydrolases"/>
    <property type="match status" value="1"/>
</dbReference>
<dbReference type="Gene3D" id="1.20.1560.10">
    <property type="entry name" value="ABC transporter type 1, transmembrane domain"/>
    <property type="match status" value="2"/>
</dbReference>
<keyword evidence="5 7" id="KW-1133">Transmembrane helix</keyword>
<dbReference type="PANTHER" id="PTHR43394:SF14">
    <property type="entry name" value="TRANSPORTER 2, ATP BINDING CASSETTE SUBFAMILY B"/>
    <property type="match status" value="1"/>
</dbReference>
<feature type="transmembrane region" description="Helical" evidence="7">
    <location>
        <begin position="40"/>
        <end position="59"/>
    </location>
</feature>
<dbReference type="SUPFAM" id="SSF90123">
    <property type="entry name" value="ABC transporter transmembrane region"/>
    <property type="match status" value="2"/>
</dbReference>
<organism evidence="10 11">
    <name type="scientific">Polyodon spathula</name>
    <name type="common">North American paddlefish</name>
    <name type="synonym">Squalus spathula</name>
    <dbReference type="NCBI Taxonomy" id="7913"/>
    <lineage>
        <taxon>Eukaryota</taxon>
        <taxon>Metazoa</taxon>
        <taxon>Chordata</taxon>
        <taxon>Craniata</taxon>
        <taxon>Vertebrata</taxon>
        <taxon>Euteleostomi</taxon>
        <taxon>Actinopterygii</taxon>
        <taxon>Chondrostei</taxon>
        <taxon>Acipenseriformes</taxon>
        <taxon>Polyodontidae</taxon>
        <taxon>Polyodon</taxon>
    </lineage>
</organism>
<keyword evidence="4" id="KW-0067">ATP-binding</keyword>
<evidence type="ECO:0000256" key="2">
    <source>
        <dbReference type="ARBA" id="ARBA00022692"/>
    </source>
</evidence>
<dbReference type="InterPro" id="IPR039421">
    <property type="entry name" value="Type_1_exporter"/>
</dbReference>
<proteinExistence type="predicted"/>
<evidence type="ECO:0000313" key="10">
    <source>
        <dbReference type="EMBL" id="MBN3271282.1"/>
    </source>
</evidence>
<evidence type="ECO:0000256" key="6">
    <source>
        <dbReference type="ARBA" id="ARBA00023136"/>
    </source>
</evidence>
<dbReference type="PROSITE" id="PS00211">
    <property type="entry name" value="ABC_TRANSPORTER_1"/>
    <property type="match status" value="1"/>
</dbReference>
<dbReference type="PROSITE" id="PS50929">
    <property type="entry name" value="ABC_TM1F"/>
    <property type="match status" value="1"/>
</dbReference>
<dbReference type="Gene3D" id="3.40.50.300">
    <property type="entry name" value="P-loop containing nucleotide triphosphate hydrolases"/>
    <property type="match status" value="1"/>
</dbReference>
<dbReference type="InterPro" id="IPR017871">
    <property type="entry name" value="ABC_transporter-like_CS"/>
</dbReference>
<evidence type="ECO:0000313" key="11">
    <source>
        <dbReference type="Proteomes" id="UP001166093"/>
    </source>
</evidence>
<keyword evidence="11" id="KW-1185">Reference proteome</keyword>
<protein>
    <submittedName>
        <fullName evidence="10">TAP2 protein</fullName>
    </submittedName>
</protein>
<dbReference type="SMART" id="SM00382">
    <property type="entry name" value="AAA"/>
    <property type="match status" value="1"/>
</dbReference>
<evidence type="ECO:0000259" key="8">
    <source>
        <dbReference type="PROSITE" id="PS50893"/>
    </source>
</evidence>
<dbReference type="InterPro" id="IPR036640">
    <property type="entry name" value="ABC1_TM_sf"/>
</dbReference>
<feature type="domain" description="ABC transmembrane type-1" evidence="9">
    <location>
        <begin position="172"/>
        <end position="491"/>
    </location>
</feature>
<sequence>MNVITGVISFLACDITASSLLHCGLLLLPLTLDPFGAESLLCLWLVALVKLALLSQTSLSLLSQAGRGSAVMGRAPLLYVATLCALTPALQSWQRAVYVKPVEIITGSPCLGFCLLANAVTAMACLLWETAFPCSAGTKTEGSNGEKKQQQAKDLFMRVIGYSKPDAFLLGGAFLFLSLAVMFEMFIPFYTGKVIDILGSRYKQNAFSSAILFMGLFSLGSSLSVGLRGGLFMCSISNFNKRIRIMLFQSLVRQEIGFFEATKTGLRGGLFMCSISNFNKRIRIMLFQSLVRQEIGFFEATKTGDLTSRLNTDTVLMCRSVALNVNVLLRTLIKTLGVLSLMLSLSCKLTLLMLIETPLTGIIQKLYNTYYQKYSKAVQDSIARSNEAAGEAVSAIKTVRSFATEDTEAKRYDSKLSDTQRLKNSRDTIRAAYLLLRRVGLAMQVLMLYYGRHLIRAGEMSTGNLVAFILYQMNLGRNIQTLVHICGEMLNSVGAAAKVFEYLDRRPLVSTDGTLQPETLRGHVQFNNVCFTYPSRPDVPVIKSVSFELRPGEITALVGPSGGGKSTCVSLLERFYQPQSGEILLDGAPLQEYQHSYLHRKIALVGQEPVLFAGSIKDNIGYGLPDCSLEQAQEAARRANAHGFVTSLERGYSTDAGERGGQLAGGQKQRIAIARALVRNPQLLILDEATSCLDIESEHAIQESLSRTRGQTVLVIAHHLKTVEKADRIIVIEGGEVREQGSHQELMRREGSYHRLVQGLFTETQPPQ</sequence>
<name>A0ABS2XBD0_POLSP</name>
<dbReference type="Pfam" id="PF00005">
    <property type="entry name" value="ABC_tran"/>
    <property type="match status" value="1"/>
</dbReference>
<feature type="domain" description="ABC transporter" evidence="8">
    <location>
        <begin position="524"/>
        <end position="759"/>
    </location>
</feature>
<dbReference type="InterPro" id="IPR003439">
    <property type="entry name" value="ABC_transporter-like_ATP-bd"/>
</dbReference>
<comment type="caution">
    <text evidence="10">The sequence shown here is derived from an EMBL/GenBank/DDBJ whole genome shotgun (WGS) entry which is preliminary data.</text>
</comment>
<feature type="transmembrane region" description="Helical" evidence="7">
    <location>
        <begin position="71"/>
        <end position="90"/>
    </location>
</feature>
<dbReference type="PROSITE" id="PS50893">
    <property type="entry name" value="ABC_TRANSPORTER_2"/>
    <property type="match status" value="1"/>
</dbReference>
<keyword evidence="2 7" id="KW-0812">Transmembrane</keyword>
<dbReference type="PIRSF" id="PIRSF002773">
    <property type="entry name" value="ABC_prm/ATPase_B"/>
    <property type="match status" value="1"/>
</dbReference>
<dbReference type="Proteomes" id="UP001166093">
    <property type="component" value="Unassembled WGS sequence"/>
</dbReference>
<evidence type="ECO:0000256" key="5">
    <source>
        <dbReference type="ARBA" id="ARBA00022989"/>
    </source>
</evidence>
<gene>
    <name evidence="10" type="primary">Tap2</name>
    <name evidence="10" type="ORF">GTO93_0000973</name>
</gene>
<dbReference type="EMBL" id="JAAWVQ010009441">
    <property type="protein sequence ID" value="MBN3271282.1"/>
    <property type="molecule type" value="Genomic_DNA"/>
</dbReference>
<dbReference type="InterPro" id="IPR027417">
    <property type="entry name" value="P-loop_NTPase"/>
</dbReference>
<feature type="transmembrane region" description="Helical" evidence="7">
    <location>
        <begin position="6"/>
        <end position="28"/>
    </location>
</feature>
<dbReference type="PANTHER" id="PTHR43394">
    <property type="entry name" value="ATP-DEPENDENT PERMEASE MDL1, MITOCHONDRIAL"/>
    <property type="match status" value="1"/>
</dbReference>
<keyword evidence="6 7" id="KW-0472">Membrane</keyword>
<evidence type="ECO:0000256" key="4">
    <source>
        <dbReference type="ARBA" id="ARBA00022840"/>
    </source>
</evidence>
<reference evidence="10" key="1">
    <citation type="journal article" date="2021" name="Cell">
        <title>Tracing the genetic footprints of vertebrate landing in non-teleost ray-finned fishes.</title>
        <authorList>
            <person name="Bi X."/>
            <person name="Wang K."/>
            <person name="Yang L."/>
            <person name="Pan H."/>
            <person name="Jiang H."/>
            <person name="Wei Q."/>
            <person name="Fang M."/>
            <person name="Yu H."/>
            <person name="Zhu C."/>
            <person name="Cai Y."/>
            <person name="He Y."/>
            <person name="Gan X."/>
            <person name="Zeng H."/>
            <person name="Yu D."/>
            <person name="Zhu Y."/>
            <person name="Jiang H."/>
            <person name="Qiu Q."/>
            <person name="Yang H."/>
            <person name="Zhang Y.E."/>
            <person name="Wang W."/>
            <person name="Zhu M."/>
            <person name="He S."/>
            <person name="Zhang G."/>
        </authorList>
    </citation>
    <scope>NUCLEOTIDE SEQUENCE</scope>
    <source>
        <strain evidence="10">Pddl_001</strain>
    </source>
</reference>
<dbReference type="InterPro" id="IPR003593">
    <property type="entry name" value="AAA+_ATPase"/>
</dbReference>
<evidence type="ECO:0000256" key="3">
    <source>
        <dbReference type="ARBA" id="ARBA00022741"/>
    </source>
</evidence>
<dbReference type="Pfam" id="PF00664">
    <property type="entry name" value="ABC_membrane"/>
    <property type="match status" value="2"/>
</dbReference>
<comment type="subcellular location">
    <subcellularLocation>
        <location evidence="1">Membrane</location>
        <topology evidence="1">Multi-pass membrane protein</topology>
    </subcellularLocation>
</comment>
<evidence type="ECO:0000259" key="9">
    <source>
        <dbReference type="PROSITE" id="PS50929"/>
    </source>
</evidence>
<feature type="transmembrane region" description="Helical" evidence="7">
    <location>
        <begin position="167"/>
        <end position="190"/>
    </location>
</feature>
<dbReference type="InterPro" id="IPR011527">
    <property type="entry name" value="ABC1_TM_dom"/>
</dbReference>
<feature type="transmembrane region" description="Helical" evidence="7">
    <location>
        <begin position="210"/>
        <end position="236"/>
    </location>
</feature>
<feature type="non-terminal residue" evidence="10">
    <location>
        <position position="768"/>
    </location>
</feature>
<evidence type="ECO:0000256" key="7">
    <source>
        <dbReference type="SAM" id="Phobius"/>
    </source>
</evidence>
<keyword evidence="3" id="KW-0547">Nucleotide-binding</keyword>
<feature type="non-terminal residue" evidence="10">
    <location>
        <position position="1"/>
    </location>
</feature>
<accession>A0ABS2XBD0</accession>
<dbReference type="CDD" id="cd18590">
    <property type="entry name" value="ABC_6TM_TAP2"/>
    <property type="match status" value="1"/>
</dbReference>